<dbReference type="CDD" id="cd05269">
    <property type="entry name" value="TMR_SDR_a"/>
    <property type="match status" value="1"/>
</dbReference>
<dbReference type="AlphaFoldDB" id="A0A9W6RR16"/>
<dbReference type="Pfam" id="PF05368">
    <property type="entry name" value="NmrA"/>
    <property type="match status" value="1"/>
</dbReference>
<dbReference type="Gene3D" id="3.90.25.10">
    <property type="entry name" value="UDP-galactose 4-epimerase, domain 1"/>
    <property type="match status" value="1"/>
</dbReference>
<evidence type="ECO:0000259" key="1">
    <source>
        <dbReference type="Pfam" id="PF05368"/>
    </source>
</evidence>
<comment type="caution">
    <text evidence="2">The sequence shown here is derived from an EMBL/GenBank/DDBJ whole genome shotgun (WGS) entry which is preliminary data.</text>
</comment>
<dbReference type="Proteomes" id="UP001165135">
    <property type="component" value="Unassembled WGS sequence"/>
</dbReference>
<dbReference type="SUPFAM" id="SSF51735">
    <property type="entry name" value="NAD(P)-binding Rossmann-fold domains"/>
    <property type="match status" value="1"/>
</dbReference>
<proteinExistence type="predicted"/>
<dbReference type="Gene3D" id="3.40.50.720">
    <property type="entry name" value="NAD(P)-binding Rossmann-like Domain"/>
    <property type="match status" value="1"/>
</dbReference>
<dbReference type="InterPro" id="IPR008030">
    <property type="entry name" value="NmrA-like"/>
</dbReference>
<name>A0A9W6RR16_9ACTN</name>
<dbReference type="PANTHER" id="PTHR43162:SF1">
    <property type="entry name" value="PRESTALK A DIFFERENTIATION PROTEIN A"/>
    <property type="match status" value="1"/>
</dbReference>
<feature type="domain" description="NmrA-like" evidence="1">
    <location>
        <begin position="2"/>
        <end position="277"/>
    </location>
</feature>
<sequence>MLLVTGVTGLNGSAVVRELAREGVAVRAMVRDLAKARGAEVPSTVEVVEGDMLRPRTLGPALDGVERVLLISAANERLVEAQTGFIDAAKAAGVEHVVKFSGRACDPESGFRFARMHAEIERYLRVSGMHWTMLRPSAFMQVYFREVPSMTGDGVLSLPMGDASIAPVDVADIAKVAAALLQGKGEADRRYEMTGPESLTLDEIAGTVSSVIGRPVRYVDADPVAQREALLAAGLAPFFADALDELFAERRKGGDEARVEQSTHEAFGVRPTTFAEFVRKHAAVFRGEARPANLWAAGWLPSDR</sequence>
<dbReference type="InterPro" id="IPR051604">
    <property type="entry name" value="Ergot_Alk_Oxidoreductase"/>
</dbReference>
<evidence type="ECO:0000313" key="2">
    <source>
        <dbReference type="EMBL" id="GLY80024.1"/>
    </source>
</evidence>
<dbReference type="RefSeq" id="WP_285632399.1">
    <property type="nucleotide sequence ID" value="NZ_BSTJ01000013.1"/>
</dbReference>
<protein>
    <submittedName>
        <fullName evidence="2">NAD(P)-dependent oxidoreductase</fullName>
    </submittedName>
</protein>
<evidence type="ECO:0000313" key="3">
    <source>
        <dbReference type="Proteomes" id="UP001165135"/>
    </source>
</evidence>
<accession>A0A9W6RR16</accession>
<dbReference type="PANTHER" id="PTHR43162">
    <property type="match status" value="1"/>
</dbReference>
<organism evidence="2 3">
    <name type="scientific">Actinoallomurus iriomotensis</name>
    <dbReference type="NCBI Taxonomy" id="478107"/>
    <lineage>
        <taxon>Bacteria</taxon>
        <taxon>Bacillati</taxon>
        <taxon>Actinomycetota</taxon>
        <taxon>Actinomycetes</taxon>
        <taxon>Streptosporangiales</taxon>
        <taxon>Thermomonosporaceae</taxon>
        <taxon>Actinoallomurus</taxon>
    </lineage>
</organism>
<reference evidence="2" key="1">
    <citation type="submission" date="2023-03" db="EMBL/GenBank/DDBJ databases">
        <title>Actinoallomurus iriomotensis NBRC 103681.</title>
        <authorList>
            <person name="Ichikawa N."/>
            <person name="Sato H."/>
            <person name="Tonouchi N."/>
        </authorList>
    </citation>
    <scope>NUCLEOTIDE SEQUENCE</scope>
    <source>
        <strain evidence="2">NBRC 103681</strain>
    </source>
</reference>
<dbReference type="EMBL" id="BSTJ01000013">
    <property type="protein sequence ID" value="GLY80024.1"/>
    <property type="molecule type" value="Genomic_DNA"/>
</dbReference>
<gene>
    <name evidence="2" type="ORF">Airi01_082910</name>
</gene>
<dbReference type="InterPro" id="IPR036291">
    <property type="entry name" value="NAD(P)-bd_dom_sf"/>
</dbReference>